<keyword evidence="3 7" id="KW-0812">Transmembrane</keyword>
<evidence type="ECO:0000256" key="1">
    <source>
        <dbReference type="ARBA" id="ARBA00004475"/>
    </source>
</evidence>
<gene>
    <name evidence="8" type="primary">Prom1a_0</name>
    <name evidence="8" type="ORF">EUBBOU_R13614</name>
</gene>
<dbReference type="GO" id="GO:0045494">
    <property type="term" value="P:photoreceptor cell maintenance"/>
    <property type="evidence" value="ECO:0007669"/>
    <property type="project" value="TreeGrafter"/>
</dbReference>
<dbReference type="GO" id="GO:0016324">
    <property type="term" value="C:apical plasma membrane"/>
    <property type="evidence" value="ECO:0007669"/>
    <property type="project" value="TreeGrafter"/>
</dbReference>
<keyword evidence="5 7" id="KW-0472">Membrane</keyword>
<feature type="non-terminal residue" evidence="8">
    <location>
        <position position="790"/>
    </location>
</feature>
<proteinExistence type="inferred from homology"/>
<evidence type="ECO:0000256" key="7">
    <source>
        <dbReference type="SAM" id="Phobius"/>
    </source>
</evidence>
<dbReference type="Pfam" id="PF05478">
    <property type="entry name" value="Prominin"/>
    <property type="match status" value="1"/>
</dbReference>
<comment type="subcellular location">
    <subcellularLocation>
        <location evidence="1">Cell projection</location>
        <location evidence="1">Microvillus membrane</location>
        <topology evidence="1">Multi-pass membrane protein</topology>
    </subcellularLocation>
</comment>
<feature type="transmembrane region" description="Helical" evidence="7">
    <location>
        <begin position="70"/>
        <end position="103"/>
    </location>
</feature>
<dbReference type="InterPro" id="IPR008795">
    <property type="entry name" value="Prominin"/>
</dbReference>
<keyword evidence="4 7" id="KW-1133">Transmembrane helix</keyword>
<dbReference type="GO" id="GO:0060219">
    <property type="term" value="P:camera-type eye photoreceptor cell differentiation"/>
    <property type="evidence" value="ECO:0007669"/>
    <property type="project" value="TreeGrafter"/>
</dbReference>
<dbReference type="AlphaFoldDB" id="A0A7K8XA20"/>
<dbReference type="GO" id="GO:0071914">
    <property type="term" value="C:prominosome"/>
    <property type="evidence" value="ECO:0007669"/>
    <property type="project" value="TreeGrafter"/>
</dbReference>
<feature type="transmembrane region" description="Helical" evidence="7">
    <location>
        <begin position="369"/>
        <end position="398"/>
    </location>
</feature>
<dbReference type="PANTHER" id="PTHR22730">
    <property type="entry name" value="PROMININ PROM PROTEIN"/>
    <property type="match status" value="1"/>
</dbReference>
<evidence type="ECO:0000256" key="6">
    <source>
        <dbReference type="ARBA" id="ARBA00023180"/>
    </source>
</evidence>
<feature type="transmembrane region" description="Helical" evidence="7">
    <location>
        <begin position="124"/>
        <end position="148"/>
    </location>
</feature>
<feature type="transmembrane region" description="Helical" evidence="7">
    <location>
        <begin position="732"/>
        <end position="751"/>
    </location>
</feature>
<evidence type="ECO:0000256" key="5">
    <source>
        <dbReference type="ARBA" id="ARBA00023136"/>
    </source>
</evidence>
<accession>A0A7K8XA20</accession>
<name>A0A7K8XA20_9PICI</name>
<evidence type="ECO:0000256" key="3">
    <source>
        <dbReference type="ARBA" id="ARBA00022692"/>
    </source>
</evidence>
<reference evidence="8 9" key="1">
    <citation type="submission" date="2019-09" db="EMBL/GenBank/DDBJ databases">
        <title>Bird 10,000 Genomes (B10K) Project - Family phase.</title>
        <authorList>
            <person name="Zhang G."/>
        </authorList>
    </citation>
    <scope>NUCLEOTIDE SEQUENCE [LARGE SCALE GENOMIC DNA]</scope>
    <source>
        <strain evidence="8">B10K-DU-001-04</strain>
        <tissue evidence="8">Muscle</tissue>
    </source>
</reference>
<keyword evidence="6" id="KW-0325">Glycoprotein</keyword>
<evidence type="ECO:0000313" key="9">
    <source>
        <dbReference type="Proteomes" id="UP000583613"/>
    </source>
</evidence>
<dbReference type="PANTHER" id="PTHR22730:SF3">
    <property type="entry name" value="PROMININ-1"/>
    <property type="match status" value="1"/>
</dbReference>
<feature type="non-terminal residue" evidence="8">
    <location>
        <position position="1"/>
    </location>
</feature>
<comment type="caution">
    <text evidence="8">The sequence shown here is derived from an EMBL/GenBank/DDBJ whole genome shotgun (WGS) entry which is preliminary data.</text>
</comment>
<evidence type="ECO:0000313" key="8">
    <source>
        <dbReference type="EMBL" id="NXF88131.1"/>
    </source>
</evidence>
<keyword evidence="9" id="KW-1185">Reference proteome</keyword>
<protein>
    <submittedName>
        <fullName evidence="8">PRM1A protein</fullName>
    </submittedName>
</protein>
<dbReference type="GO" id="GO:0005929">
    <property type="term" value="C:cilium"/>
    <property type="evidence" value="ECO:0007669"/>
    <property type="project" value="TreeGrafter"/>
</dbReference>
<feature type="transmembrane region" description="Helical" evidence="7">
    <location>
        <begin position="43"/>
        <end position="64"/>
    </location>
</feature>
<feature type="transmembrane region" description="Helical" evidence="7">
    <location>
        <begin position="419"/>
        <end position="443"/>
    </location>
</feature>
<dbReference type="OrthoDB" id="6229420at2759"/>
<feature type="transmembrane region" description="Helical" evidence="7">
    <location>
        <begin position="15"/>
        <end position="31"/>
    </location>
</feature>
<sequence length="790" mass="88599">VPTKMYDTGAYHEPGPIGILFKIVHAFLYLVQPNSFPQGKQMYYFFFCLMNFFPGCSLLLPLFLSELQAIYYEIGFIVSAALGLLFILLLPLVGLCFCMCRCCDNCGGEMHQRQKKNADCQRSCFATFLFVASLIIRQVVGVLCAYAANQHLTNQVRGAKKLVNSNFKDLKIFLNDTPAQIDYLVSQYNTTKDKALSDLNTIRETKEALENVSVSVEVLQEGTERLHANLTDVKMHLNNTLSDAACSAAQAASTCNIIRNSLNQLNINANFSGLPGVSSQLAKINDVLKIDLSSLVQKVSFNDTPDLVVNQTRNILSDIKNVLESIGANITTFTKTLPVQKVLADLTVYLTQSEAYVQDYFPLVEQYDFYRWLGCLILCCMVVLILVFYYLGLLCGTCGYDKHASPTTRGCISNTGGNFLMAGVGFSFLFSWVLMIVVVVTFITGGNVEKLVCEPFEDRTLFKVLDTPYLLNQHWRNYLSGILFKNPNINLTFEKVYSDCKENKGIYTSLHLEHLFNINEFLNISMYTEDVALKIEHIQINLSKIILLDEMGKENLLNFSSSGIEGINFAAYLTEINKSVTKVDLLSFANDLEARADQLPKGALENALKGHANNIRMIHNQQVVPLEQAMSTLNQSIRLLKRTSSELMVKVKNVISAVNAAQLLINNNASLVIVQETKKYMDTIVGYFEQYIEWVKESIAMEVAACKPIANVIDTAVDIFLCSYITDSVNTFWFGLGGSSIFLIPAIIFAVKLSKYYRRMDTEDVYDDTENGNNGYHKEHLYGIHNPVFT</sequence>
<dbReference type="EMBL" id="VWZE01006839">
    <property type="protein sequence ID" value="NXF88131.1"/>
    <property type="molecule type" value="Genomic_DNA"/>
</dbReference>
<dbReference type="GO" id="GO:0015485">
    <property type="term" value="F:cholesterol binding"/>
    <property type="evidence" value="ECO:0007669"/>
    <property type="project" value="TreeGrafter"/>
</dbReference>
<dbReference type="Proteomes" id="UP000583613">
    <property type="component" value="Unassembled WGS sequence"/>
</dbReference>
<evidence type="ECO:0000256" key="2">
    <source>
        <dbReference type="ARBA" id="ARBA00006058"/>
    </source>
</evidence>
<dbReference type="GO" id="GO:0031528">
    <property type="term" value="C:microvillus membrane"/>
    <property type="evidence" value="ECO:0007669"/>
    <property type="project" value="UniProtKB-SubCell"/>
</dbReference>
<evidence type="ECO:0000256" key="4">
    <source>
        <dbReference type="ARBA" id="ARBA00022989"/>
    </source>
</evidence>
<dbReference type="GO" id="GO:0009986">
    <property type="term" value="C:cell surface"/>
    <property type="evidence" value="ECO:0007669"/>
    <property type="project" value="TreeGrafter"/>
</dbReference>
<comment type="similarity">
    <text evidence="2">Belongs to the prominin family.</text>
</comment>
<organism evidence="8 9">
    <name type="scientific">Eubucco bourcierii</name>
    <name type="common">red-headed barbet</name>
    <dbReference type="NCBI Taxonomy" id="91767"/>
    <lineage>
        <taxon>Eukaryota</taxon>
        <taxon>Metazoa</taxon>
        <taxon>Chordata</taxon>
        <taxon>Craniata</taxon>
        <taxon>Vertebrata</taxon>
        <taxon>Euteleostomi</taxon>
        <taxon>Archelosauria</taxon>
        <taxon>Archosauria</taxon>
        <taxon>Dinosauria</taxon>
        <taxon>Saurischia</taxon>
        <taxon>Theropoda</taxon>
        <taxon>Coelurosauria</taxon>
        <taxon>Aves</taxon>
        <taxon>Neognathae</taxon>
        <taxon>Neoaves</taxon>
        <taxon>Telluraves</taxon>
        <taxon>Coraciimorphae</taxon>
        <taxon>Piciformes</taxon>
        <taxon>Ramphastidae</taxon>
        <taxon>Eubucco</taxon>
    </lineage>
</organism>